<evidence type="ECO:0000256" key="1">
    <source>
        <dbReference type="ARBA" id="ARBA00023239"/>
    </source>
</evidence>
<dbReference type="GO" id="GO:0016831">
    <property type="term" value="F:carboxy-lyase activity"/>
    <property type="evidence" value="ECO:0007669"/>
    <property type="project" value="InterPro"/>
</dbReference>
<feature type="domain" description="Amidohydrolase-related" evidence="2">
    <location>
        <begin position="33"/>
        <end position="276"/>
    </location>
</feature>
<gene>
    <name evidence="3" type="ORF">ENR59_07135</name>
</gene>
<keyword evidence="3" id="KW-0378">Hydrolase</keyword>
<comment type="caution">
    <text evidence="3">The sequence shown here is derived from an EMBL/GenBank/DDBJ whole genome shotgun (WGS) entry which is preliminary data.</text>
</comment>
<dbReference type="GO" id="GO:0016787">
    <property type="term" value="F:hydrolase activity"/>
    <property type="evidence" value="ECO:0007669"/>
    <property type="project" value="UniProtKB-KW"/>
</dbReference>
<dbReference type="SUPFAM" id="SSF51556">
    <property type="entry name" value="Metallo-dependent hydrolases"/>
    <property type="match status" value="1"/>
</dbReference>
<dbReference type="PANTHER" id="PTHR21240">
    <property type="entry name" value="2-AMINO-3-CARBOXYLMUCONATE-6-SEMIALDEHYDE DECARBOXYLASE"/>
    <property type="match status" value="1"/>
</dbReference>
<reference evidence="3" key="1">
    <citation type="journal article" date="2020" name="mSystems">
        <title>Genome- and Community-Level Interaction Insights into Carbon Utilization and Element Cycling Functions of Hydrothermarchaeota in Hydrothermal Sediment.</title>
        <authorList>
            <person name="Zhou Z."/>
            <person name="Liu Y."/>
            <person name="Xu W."/>
            <person name="Pan J."/>
            <person name="Luo Z.H."/>
            <person name="Li M."/>
        </authorList>
    </citation>
    <scope>NUCLEOTIDE SEQUENCE [LARGE SCALE GENOMIC DNA]</scope>
    <source>
        <strain evidence="3">SpSt-413</strain>
    </source>
</reference>
<accession>A0A7C4EJY8</accession>
<dbReference type="InterPro" id="IPR006680">
    <property type="entry name" value="Amidohydro-rel"/>
</dbReference>
<evidence type="ECO:0000313" key="3">
    <source>
        <dbReference type="EMBL" id="HGG92712.1"/>
    </source>
</evidence>
<proteinExistence type="predicted"/>
<dbReference type="Pfam" id="PF04909">
    <property type="entry name" value="Amidohydro_2"/>
    <property type="match status" value="1"/>
</dbReference>
<dbReference type="Gene3D" id="3.20.20.140">
    <property type="entry name" value="Metal-dependent hydrolases"/>
    <property type="match status" value="1"/>
</dbReference>
<dbReference type="AlphaFoldDB" id="A0A7C4EJY8"/>
<dbReference type="EMBL" id="DSRP01000491">
    <property type="protein sequence ID" value="HGG92712.1"/>
    <property type="molecule type" value="Genomic_DNA"/>
</dbReference>
<dbReference type="PANTHER" id="PTHR21240:SF19">
    <property type="entry name" value="CATALYTIC_ HYDROLASE"/>
    <property type="match status" value="1"/>
</dbReference>
<protein>
    <submittedName>
        <fullName evidence="3">Amidohydrolase</fullName>
    </submittedName>
</protein>
<dbReference type="InterPro" id="IPR032466">
    <property type="entry name" value="Metal_Hydrolase"/>
</dbReference>
<dbReference type="InterPro" id="IPR032465">
    <property type="entry name" value="ACMSD"/>
</dbReference>
<sequence>MHVIDFRFRPNTAETISGIQNSKMFKGLCEAIDFSKMKPQTVAEVVADLDAHNVVRAVITGRDCETTYGAKSNNDSVISFVKAFPQKFFGFVGLDPHKGMKAVYELRAAVTDLGMHGAAVDPYLAQIYANDAKYYPIYAKCCELDVPLVFTTGPATLVPGAIIDHVAPRYIDFVARDFPELKIVISHGGYPWVNEAIIVAQRNRNVFIELSEYEFSPMAEAYVQAANTMIEDKILYASAHPFVDFRQALKTYTELNFRPEVRRKIMYANAARLLGLPAEAQPAQGMGQASAPAPAGEQSEMVARIVREVLARLNA</sequence>
<organism evidence="3">
    <name type="scientific">Fundidesulfovibrio putealis</name>
    <dbReference type="NCBI Taxonomy" id="270496"/>
    <lineage>
        <taxon>Bacteria</taxon>
        <taxon>Pseudomonadati</taxon>
        <taxon>Thermodesulfobacteriota</taxon>
        <taxon>Desulfovibrionia</taxon>
        <taxon>Desulfovibrionales</taxon>
        <taxon>Desulfovibrionaceae</taxon>
        <taxon>Fundidesulfovibrio</taxon>
    </lineage>
</organism>
<keyword evidence="1" id="KW-0456">Lyase</keyword>
<name>A0A7C4EJY8_9BACT</name>
<evidence type="ECO:0000259" key="2">
    <source>
        <dbReference type="Pfam" id="PF04909"/>
    </source>
</evidence>